<dbReference type="InterPro" id="IPR032710">
    <property type="entry name" value="NTF2-like_dom_sf"/>
</dbReference>
<sequence length="421" mass="46858">MPDLWGKATAPLLPHPMGAIWVGPVAAAQNPALQAIPATPLAAPRSGRSCAVPGRQSKRRQVRCFRVGTRVGSEATTAAAATAIVAVGCTRSSKRRWDHRGGQATRQAAASDARAVASAAAIQSPQTAAWRAVWVPPALAVAAVAGERTPKVLSAQQLVQRLFVQGKASKESAFSPNSWYESPDTTTNSQRRVWQYWQVRPTRRIDKICDGKRSCGCTWTQVDGRRGVSFFRFDQDGKVSFVREIPEPDGWRKFKTNNMESLKPLFSIMGTIQNVFSFADQYLSVNREPLRPRIGLAAPRSRRAPEVVQYLWEEAFCAEDAPIDRVMAEYSEAAVYEDMTYVDEKWAKGKEAVRKYQEETKINAPENLRFVLDEISDGQRSCTVVWHVEYGGQKSPRGVSFYELDEEGKVSYVRSSYDLSF</sequence>
<evidence type="ECO:0000259" key="1">
    <source>
        <dbReference type="Pfam" id="PF12680"/>
    </source>
</evidence>
<dbReference type="EMBL" id="HBEG01040905">
    <property type="protein sequence ID" value="CAD8380856.1"/>
    <property type="molecule type" value="Transcribed_RNA"/>
</dbReference>
<proteinExistence type="predicted"/>
<gene>
    <name evidence="2" type="ORF">PBAH0796_LOCUS25014</name>
</gene>
<organism evidence="2">
    <name type="scientific">Pyrodinium bahamense</name>
    <dbReference type="NCBI Taxonomy" id="73915"/>
    <lineage>
        <taxon>Eukaryota</taxon>
        <taxon>Sar</taxon>
        <taxon>Alveolata</taxon>
        <taxon>Dinophyceae</taxon>
        <taxon>Gonyaulacales</taxon>
        <taxon>Pyrocystaceae</taxon>
        <taxon>Pyrodinium</taxon>
    </lineage>
</organism>
<dbReference type="SUPFAM" id="SSF54427">
    <property type="entry name" value="NTF2-like"/>
    <property type="match status" value="1"/>
</dbReference>
<name>A0A7S0FU56_9DINO</name>
<dbReference type="Gene3D" id="3.10.450.50">
    <property type="match status" value="1"/>
</dbReference>
<evidence type="ECO:0000313" key="2">
    <source>
        <dbReference type="EMBL" id="CAD8380856.1"/>
    </source>
</evidence>
<dbReference type="InterPro" id="IPR037401">
    <property type="entry name" value="SnoaL-like"/>
</dbReference>
<protein>
    <recommendedName>
        <fullName evidence="1">SnoaL-like domain-containing protein</fullName>
    </recommendedName>
</protein>
<reference evidence="2" key="1">
    <citation type="submission" date="2021-01" db="EMBL/GenBank/DDBJ databases">
        <authorList>
            <person name="Corre E."/>
            <person name="Pelletier E."/>
            <person name="Niang G."/>
            <person name="Scheremetjew M."/>
            <person name="Finn R."/>
            <person name="Kale V."/>
            <person name="Holt S."/>
            <person name="Cochrane G."/>
            <person name="Meng A."/>
            <person name="Brown T."/>
            <person name="Cohen L."/>
        </authorList>
    </citation>
    <scope>NUCLEOTIDE SEQUENCE</scope>
    <source>
        <strain evidence="2">Pbaha01</strain>
    </source>
</reference>
<dbReference type="Pfam" id="PF12680">
    <property type="entry name" value="SnoaL_2"/>
    <property type="match status" value="1"/>
</dbReference>
<accession>A0A7S0FU56</accession>
<feature type="domain" description="SnoaL-like" evidence="1">
    <location>
        <begin position="318"/>
        <end position="411"/>
    </location>
</feature>
<dbReference type="AlphaFoldDB" id="A0A7S0FU56"/>